<dbReference type="GO" id="GO:0072659">
    <property type="term" value="P:protein localization to plasma membrane"/>
    <property type="evidence" value="ECO:0007669"/>
    <property type="project" value="TreeGrafter"/>
</dbReference>
<dbReference type="SMART" id="SM00228">
    <property type="entry name" value="PDZ"/>
    <property type="match status" value="1"/>
</dbReference>
<evidence type="ECO:0000256" key="2">
    <source>
        <dbReference type="SAM" id="MobiDB-lite"/>
    </source>
</evidence>
<evidence type="ECO:0000256" key="1">
    <source>
        <dbReference type="ARBA" id="ARBA00022737"/>
    </source>
</evidence>
<evidence type="ECO:0000313" key="4">
    <source>
        <dbReference type="EMBL" id="ODN05642.1"/>
    </source>
</evidence>
<comment type="caution">
    <text evidence="4">The sequence shown here is derived from an EMBL/GenBank/DDBJ whole genome shotgun (WGS) entry which is preliminary data.</text>
</comment>
<organism evidence="4 5">
    <name type="scientific">Orchesella cincta</name>
    <name type="common">Springtail</name>
    <name type="synonym">Podura cincta</name>
    <dbReference type="NCBI Taxonomy" id="48709"/>
    <lineage>
        <taxon>Eukaryota</taxon>
        <taxon>Metazoa</taxon>
        <taxon>Ecdysozoa</taxon>
        <taxon>Arthropoda</taxon>
        <taxon>Hexapoda</taxon>
        <taxon>Collembola</taxon>
        <taxon>Entomobryomorpha</taxon>
        <taxon>Entomobryoidea</taxon>
        <taxon>Orchesellidae</taxon>
        <taxon>Orchesellinae</taxon>
        <taxon>Orchesella</taxon>
    </lineage>
</organism>
<accession>A0A1D2NK97</accession>
<keyword evidence="5" id="KW-1185">Reference proteome</keyword>
<dbReference type="InterPro" id="IPR051067">
    <property type="entry name" value="NHER"/>
</dbReference>
<dbReference type="InterPro" id="IPR001478">
    <property type="entry name" value="PDZ"/>
</dbReference>
<dbReference type="PROSITE" id="PS50106">
    <property type="entry name" value="PDZ"/>
    <property type="match status" value="1"/>
</dbReference>
<dbReference type="OrthoDB" id="10007415at2759"/>
<dbReference type="AlphaFoldDB" id="A0A1D2NK97"/>
<feature type="domain" description="PDZ" evidence="3">
    <location>
        <begin position="87"/>
        <end position="157"/>
    </location>
</feature>
<dbReference type="GO" id="GO:0016324">
    <property type="term" value="C:apical plasma membrane"/>
    <property type="evidence" value="ECO:0007669"/>
    <property type="project" value="TreeGrafter"/>
</dbReference>
<feature type="compositionally biased region" description="Low complexity" evidence="2">
    <location>
        <begin position="254"/>
        <end position="269"/>
    </location>
</feature>
<dbReference type="GO" id="GO:0043495">
    <property type="term" value="F:protein-membrane adaptor activity"/>
    <property type="evidence" value="ECO:0007669"/>
    <property type="project" value="TreeGrafter"/>
</dbReference>
<protein>
    <submittedName>
        <fullName evidence="4">Na(+)/H(+) exchange regulatory cofactor NHE-RF1</fullName>
    </submittedName>
</protein>
<dbReference type="PANTHER" id="PTHR14191:SF28">
    <property type="entry name" value="GH04176P-RELATED"/>
    <property type="match status" value="1"/>
</dbReference>
<evidence type="ECO:0000259" key="3">
    <source>
        <dbReference type="PROSITE" id="PS50106"/>
    </source>
</evidence>
<dbReference type="EMBL" id="LJIJ01000019">
    <property type="protein sequence ID" value="ODN05642.1"/>
    <property type="molecule type" value="Genomic_DNA"/>
</dbReference>
<dbReference type="Pfam" id="PF00595">
    <property type="entry name" value="PDZ"/>
    <property type="match status" value="1"/>
</dbReference>
<dbReference type="SUPFAM" id="SSF50156">
    <property type="entry name" value="PDZ domain-like"/>
    <property type="match status" value="1"/>
</dbReference>
<feature type="region of interest" description="Disordered" evidence="2">
    <location>
        <begin position="203"/>
        <end position="289"/>
    </location>
</feature>
<dbReference type="Gene3D" id="2.30.42.10">
    <property type="match status" value="1"/>
</dbReference>
<dbReference type="CDD" id="cd06768">
    <property type="entry name" value="PDZ_NHERF-like"/>
    <property type="match status" value="1"/>
</dbReference>
<sequence length="326" mass="36098">MKQYLLREAQCICMYLPSKLNTCGLPIRRVKLLHILGQTVPQHKFCFPSGWFCKPINLMKMSTEHLPEDAPAPRLCHLFKWADFDGYGFNLHGEKSKPGQYIGKVDKDSPAEHAGLKANDRIIEVNDTNIANENHKQVVQRIKAISNETKLLVVDETADKFYKSRNITIKGSMPNVIYMKTPVPRPSSINNATVVLTAVDNETVNGNGSVHSEEDRVTQVSDSGSGSSVPSKNNSLTKEGKHNGYINSMEDEISSSGASPTPPGSSASPSPTPMLQPTRTKASNGLDLNMTAQEMRAMLAARKKEKMDPKTQKMDLRKKYDIVQTL</sequence>
<name>A0A1D2NK97_ORCCI</name>
<proteinExistence type="predicted"/>
<dbReference type="OMA" id="ADKWYKE"/>
<reference evidence="4 5" key="1">
    <citation type="journal article" date="2016" name="Genome Biol. Evol.">
        <title>Gene Family Evolution Reflects Adaptation to Soil Environmental Stressors in the Genome of the Collembolan Orchesella cincta.</title>
        <authorList>
            <person name="Faddeeva-Vakhrusheva A."/>
            <person name="Derks M.F."/>
            <person name="Anvar S.Y."/>
            <person name="Agamennone V."/>
            <person name="Suring W."/>
            <person name="Smit S."/>
            <person name="van Straalen N.M."/>
            <person name="Roelofs D."/>
        </authorList>
    </citation>
    <scope>NUCLEOTIDE SEQUENCE [LARGE SCALE GENOMIC DNA]</scope>
    <source>
        <tissue evidence="4">Mixed pool</tissue>
    </source>
</reference>
<dbReference type="STRING" id="48709.A0A1D2NK97"/>
<gene>
    <name evidence="4" type="ORF">Ocin01_01050</name>
</gene>
<feature type="compositionally biased region" description="Low complexity" evidence="2">
    <location>
        <begin position="220"/>
        <end position="235"/>
    </location>
</feature>
<dbReference type="InterPro" id="IPR036034">
    <property type="entry name" value="PDZ_sf"/>
</dbReference>
<dbReference type="Proteomes" id="UP000094527">
    <property type="component" value="Unassembled WGS sequence"/>
</dbReference>
<dbReference type="PANTHER" id="PTHR14191">
    <property type="entry name" value="PDZ DOMAIN CONTAINING PROTEIN"/>
    <property type="match status" value="1"/>
</dbReference>
<evidence type="ECO:0000313" key="5">
    <source>
        <dbReference type="Proteomes" id="UP000094527"/>
    </source>
</evidence>
<keyword evidence="1" id="KW-0677">Repeat</keyword>